<sequence length="607" mass="66395">MVETNAGGALHALGNGGAIAYGRGIEWVQVFGPPYSSPTMFSLIAEEGGAPRCESRRLPGSNLWEHRLPQGEIAECAARHPACLLRAWRLREALCMKLCLHGHELAGQTALFPGCAWAGLCVAPACAPYYNDYPCGARRYMMIAFTGGAHVEALEGALRVTFQGEGCMIVVGADSYPACVEATSRALAAGPDEILRAAREEDGAFHQRRLERMPALKAHPLAEAVREAGEGVSFLIRAQQGQNGGVLAGHNYHLAYVRDQYGTFRGLLAMGCLEEAAAIVRFSNDVFARSGRLANAQAIGIANSFHEHENDAVEITGYLLLQSTKLLEAAGDRAFFDEQRPMLDWALRSQVAQLHRGMLPFNGDETYVAGGFLPRAALNHGSFEATLLFIEGAKRYLASRRAEKREDWIERAREAIAEAERRFEGNFRRGNGYIANSLARLVGLAEPEYRHGMCLNGDTFGWLKRVGEGLYVCPRCLAAGRVSPQPCEREIPLKSTLMMALYVDSPLLGREYLRGQIAAYLAEYRRTGILPSLPAGGRCLGYDFGLLLYAAARLGLAADDLLAHMLALKDSAGMWAEYYDGGQPQNTRCRPWESAINMEGALRYLCP</sequence>
<organism evidence="2 3">
    <name type="scientific">Candidatus Alectryocaccomicrobium excrementavium</name>
    <dbReference type="NCBI Taxonomy" id="2840668"/>
    <lineage>
        <taxon>Bacteria</taxon>
        <taxon>Bacillati</taxon>
        <taxon>Bacillota</taxon>
        <taxon>Clostridia</taxon>
        <taxon>Candidatus Alectryocaccomicrobium</taxon>
    </lineage>
</organism>
<reference evidence="2" key="1">
    <citation type="submission" date="2020-10" db="EMBL/GenBank/DDBJ databases">
        <authorList>
            <person name="Gilroy R."/>
        </authorList>
    </citation>
    <scope>NUCLEOTIDE SEQUENCE</scope>
    <source>
        <strain evidence="2">13766</strain>
    </source>
</reference>
<evidence type="ECO:0000313" key="2">
    <source>
        <dbReference type="EMBL" id="HIS92204.1"/>
    </source>
</evidence>
<proteinExistence type="predicted"/>
<evidence type="ECO:0000256" key="1">
    <source>
        <dbReference type="SAM" id="Coils"/>
    </source>
</evidence>
<dbReference type="EMBL" id="DVJN01000087">
    <property type="protein sequence ID" value="HIS92204.1"/>
    <property type="molecule type" value="Genomic_DNA"/>
</dbReference>
<dbReference type="SUPFAM" id="SSF48208">
    <property type="entry name" value="Six-hairpin glycosidases"/>
    <property type="match status" value="1"/>
</dbReference>
<comment type="caution">
    <text evidence="2">The sequence shown here is derived from an EMBL/GenBank/DDBJ whole genome shotgun (WGS) entry which is preliminary data.</text>
</comment>
<dbReference type="GO" id="GO:0005975">
    <property type="term" value="P:carbohydrate metabolic process"/>
    <property type="evidence" value="ECO:0007669"/>
    <property type="project" value="InterPro"/>
</dbReference>
<dbReference type="InterPro" id="IPR008928">
    <property type="entry name" value="6-hairpin_glycosidase_sf"/>
</dbReference>
<dbReference type="AlphaFoldDB" id="A0A9D1K588"/>
<feature type="coiled-coil region" evidence="1">
    <location>
        <begin position="402"/>
        <end position="429"/>
    </location>
</feature>
<gene>
    <name evidence="2" type="ORF">IAA84_04220</name>
</gene>
<name>A0A9D1K588_9FIRM</name>
<protein>
    <submittedName>
        <fullName evidence="2">Uncharacterized protein</fullName>
    </submittedName>
</protein>
<accession>A0A9D1K588</accession>
<dbReference type="Proteomes" id="UP000824140">
    <property type="component" value="Unassembled WGS sequence"/>
</dbReference>
<keyword evidence="1" id="KW-0175">Coiled coil</keyword>
<evidence type="ECO:0000313" key="3">
    <source>
        <dbReference type="Proteomes" id="UP000824140"/>
    </source>
</evidence>
<reference evidence="2" key="2">
    <citation type="journal article" date="2021" name="PeerJ">
        <title>Extensive microbial diversity within the chicken gut microbiome revealed by metagenomics and culture.</title>
        <authorList>
            <person name="Gilroy R."/>
            <person name="Ravi A."/>
            <person name="Getino M."/>
            <person name="Pursley I."/>
            <person name="Horton D.L."/>
            <person name="Alikhan N.F."/>
            <person name="Baker D."/>
            <person name="Gharbi K."/>
            <person name="Hall N."/>
            <person name="Watson M."/>
            <person name="Adriaenssens E.M."/>
            <person name="Foster-Nyarko E."/>
            <person name="Jarju S."/>
            <person name="Secka A."/>
            <person name="Antonio M."/>
            <person name="Oren A."/>
            <person name="Chaudhuri R.R."/>
            <person name="La Ragione R."/>
            <person name="Hildebrand F."/>
            <person name="Pallen M.J."/>
        </authorList>
    </citation>
    <scope>NUCLEOTIDE SEQUENCE</scope>
    <source>
        <strain evidence="2">13766</strain>
    </source>
</reference>